<dbReference type="Proteomes" id="UP001206788">
    <property type="component" value="Unassembled WGS sequence"/>
</dbReference>
<sequence length="537" mass="62451">MRVLNHFSLENFRLFKEKTSFDLAPITVLTGTNSSGKSSLIKAILLLKANFEKNKSIEEIDFSVGNHKLNDFKNSLNYDSESDTMYFSFSSYVEYMGVRLIELGYKLTGKDDNKGLLNSFSISTSDGELIFSAFRDFDDEIGGNITYRIDIKYFIKNLDDEVLNVNIKKRIYDDPYEDWVQKYWLTNRDELFNLNPESDENKIYLEALEELKTSGLKMETGWNKNEMRFFNQSIVDGLRTVGREVISWLELNFKHHGFQLNRTDYGNFFYEDFSEHVLKSSVNQIFYNFEAISHFSSLRSDSKKYYTKEDKGLFSLFTQYEKVNAVFNSEIKEFVKSQLQAFAFGDTIEVANHKNILTEVYLVRSEGKVLLSDLGFGYTQLLPIIMKIALVAHLGEKDKRFFLPPLFDDVLEPTYWDSFFLLEEPESNLHPAFQSKIAELIAYAAAKFRIRFIVETHSEYLIRKLQYLIAKRDLINSDAVTIYYFNKPGSEEAEDSLFRTIQIEPNGRLTGGFGSGFFDESDNIAFDLFMLNHERQN</sequence>
<proteinExistence type="predicted"/>
<dbReference type="PANTHER" id="PTHR43581:SF2">
    <property type="entry name" value="EXCINUCLEASE ATPASE SUBUNIT"/>
    <property type="match status" value="1"/>
</dbReference>
<evidence type="ECO:0000259" key="2">
    <source>
        <dbReference type="Pfam" id="PF13175"/>
    </source>
</evidence>
<name>A0ABT2G0T6_9BACT</name>
<accession>A0ABT2G0T6</accession>
<evidence type="ECO:0000313" key="4">
    <source>
        <dbReference type="Proteomes" id="UP001206788"/>
    </source>
</evidence>
<comment type="caution">
    <text evidence="3">The sequence shown here is derived from an EMBL/GenBank/DDBJ whole genome shotgun (WGS) entry which is preliminary data.</text>
</comment>
<organism evidence="3 4">
    <name type="scientific">Algoriphagus limi</name>
    <dbReference type="NCBI Taxonomy" id="2975273"/>
    <lineage>
        <taxon>Bacteria</taxon>
        <taxon>Pseudomonadati</taxon>
        <taxon>Bacteroidota</taxon>
        <taxon>Cytophagia</taxon>
        <taxon>Cytophagales</taxon>
        <taxon>Cyclobacteriaceae</taxon>
        <taxon>Algoriphagus</taxon>
    </lineage>
</organism>
<dbReference type="InterPro" id="IPR051396">
    <property type="entry name" value="Bact_Antivir_Def_Nuclease"/>
</dbReference>
<dbReference type="InterPro" id="IPR022532">
    <property type="entry name" value="DUF3696"/>
</dbReference>
<dbReference type="InterPro" id="IPR041685">
    <property type="entry name" value="AAA_GajA/Old/RecF-like"/>
</dbReference>
<dbReference type="Pfam" id="PF13175">
    <property type="entry name" value="AAA_15"/>
    <property type="match status" value="1"/>
</dbReference>
<dbReference type="PANTHER" id="PTHR43581">
    <property type="entry name" value="ATP/GTP PHOSPHATASE"/>
    <property type="match status" value="1"/>
</dbReference>
<reference evidence="3 4" key="1">
    <citation type="submission" date="2022-08" db="EMBL/GenBank/DDBJ databases">
        <title>Algoriphagus sp. CAU 1643 isolated from mud.</title>
        <authorList>
            <person name="Kim W."/>
        </authorList>
    </citation>
    <scope>NUCLEOTIDE SEQUENCE [LARGE SCALE GENOMIC DNA]</scope>
    <source>
        <strain evidence="3 4">CAU 1643</strain>
    </source>
</reference>
<dbReference type="InterPro" id="IPR027417">
    <property type="entry name" value="P-loop_NTPase"/>
</dbReference>
<dbReference type="Gene3D" id="3.40.50.300">
    <property type="entry name" value="P-loop containing nucleotide triphosphate hydrolases"/>
    <property type="match status" value="2"/>
</dbReference>
<dbReference type="RefSeq" id="WP_259412565.1">
    <property type="nucleotide sequence ID" value="NZ_JANWGH010000001.1"/>
</dbReference>
<dbReference type="EMBL" id="JANWGH010000001">
    <property type="protein sequence ID" value="MCS5488882.1"/>
    <property type="molecule type" value="Genomic_DNA"/>
</dbReference>
<evidence type="ECO:0000259" key="1">
    <source>
        <dbReference type="Pfam" id="PF12476"/>
    </source>
</evidence>
<gene>
    <name evidence="3" type="ORF">NY014_00490</name>
</gene>
<feature type="domain" description="DUF3696" evidence="1">
    <location>
        <begin position="475"/>
        <end position="523"/>
    </location>
</feature>
<keyword evidence="4" id="KW-1185">Reference proteome</keyword>
<dbReference type="Pfam" id="PF12476">
    <property type="entry name" value="DUF3696"/>
    <property type="match status" value="1"/>
</dbReference>
<protein>
    <submittedName>
        <fullName evidence="3">DUF3696 domain-containing protein</fullName>
    </submittedName>
</protein>
<feature type="domain" description="Endonuclease GajA/Old nuclease/RecF-like AAA" evidence="2">
    <location>
        <begin position="4"/>
        <end position="462"/>
    </location>
</feature>
<dbReference type="SUPFAM" id="SSF52540">
    <property type="entry name" value="P-loop containing nucleoside triphosphate hydrolases"/>
    <property type="match status" value="1"/>
</dbReference>
<evidence type="ECO:0000313" key="3">
    <source>
        <dbReference type="EMBL" id="MCS5488882.1"/>
    </source>
</evidence>